<dbReference type="EMBL" id="WTYJ01000001">
    <property type="protein sequence ID" value="MXO98554.1"/>
    <property type="molecule type" value="Genomic_DNA"/>
</dbReference>
<keyword evidence="3" id="KW-1185">Reference proteome</keyword>
<feature type="transmembrane region" description="Helical" evidence="1">
    <location>
        <begin position="92"/>
        <end position="113"/>
    </location>
</feature>
<organism evidence="2 3">
    <name type="scientific">Croceibacterium xixiisoli</name>
    <dbReference type="NCBI Taxonomy" id="1476466"/>
    <lineage>
        <taxon>Bacteria</taxon>
        <taxon>Pseudomonadati</taxon>
        <taxon>Pseudomonadota</taxon>
        <taxon>Alphaproteobacteria</taxon>
        <taxon>Sphingomonadales</taxon>
        <taxon>Erythrobacteraceae</taxon>
        <taxon>Croceibacterium</taxon>
    </lineage>
</organism>
<proteinExistence type="predicted"/>
<feature type="transmembrane region" description="Helical" evidence="1">
    <location>
        <begin position="271"/>
        <end position="295"/>
    </location>
</feature>
<evidence type="ECO:0000256" key="1">
    <source>
        <dbReference type="SAM" id="Phobius"/>
    </source>
</evidence>
<keyword evidence="1" id="KW-0812">Transmembrane</keyword>
<reference evidence="2 3" key="1">
    <citation type="submission" date="2019-12" db="EMBL/GenBank/DDBJ databases">
        <title>Genomic-based taxomic classification of the family Erythrobacteraceae.</title>
        <authorList>
            <person name="Xu L."/>
        </authorList>
    </citation>
    <scope>NUCLEOTIDE SEQUENCE [LARGE SCALE GENOMIC DNA]</scope>
    <source>
        <strain evidence="2 3">S36</strain>
    </source>
</reference>
<dbReference type="AlphaFoldDB" id="A0A6I4TRR2"/>
<feature type="transmembrane region" description="Helical" evidence="1">
    <location>
        <begin position="379"/>
        <end position="400"/>
    </location>
</feature>
<gene>
    <name evidence="2" type="ORF">GRI97_06085</name>
</gene>
<feature type="transmembrane region" description="Helical" evidence="1">
    <location>
        <begin position="125"/>
        <end position="154"/>
    </location>
</feature>
<accession>A0A6I4TRR2</accession>
<dbReference type="RefSeq" id="WP_161390183.1">
    <property type="nucleotide sequence ID" value="NZ_WTYJ01000001.1"/>
</dbReference>
<feature type="transmembrane region" description="Helical" evidence="1">
    <location>
        <begin position="166"/>
        <end position="185"/>
    </location>
</feature>
<evidence type="ECO:0000313" key="2">
    <source>
        <dbReference type="EMBL" id="MXO98554.1"/>
    </source>
</evidence>
<feature type="transmembrane region" description="Helical" evidence="1">
    <location>
        <begin position="307"/>
        <end position="333"/>
    </location>
</feature>
<feature type="transmembrane region" description="Helical" evidence="1">
    <location>
        <begin position="339"/>
        <end position="359"/>
    </location>
</feature>
<dbReference type="OrthoDB" id="7432019at2"/>
<evidence type="ECO:0008006" key="4">
    <source>
        <dbReference type="Google" id="ProtNLM"/>
    </source>
</evidence>
<keyword evidence="1" id="KW-0472">Membrane</keyword>
<comment type="caution">
    <text evidence="2">The sequence shown here is derived from an EMBL/GenBank/DDBJ whole genome shotgun (WGS) entry which is preliminary data.</text>
</comment>
<name>A0A6I4TRR2_9SPHN</name>
<dbReference type="Proteomes" id="UP000469430">
    <property type="component" value="Unassembled WGS sequence"/>
</dbReference>
<keyword evidence="1" id="KW-1133">Transmembrane helix</keyword>
<sequence length="426" mass="47040">MLPEMLLAAAVLASLAWTVSFFITKGYLPSPFVFDTNDTFMDWFNTAYWANNPGAYDVWRTIYPPLSFVFLDMFSLQGCYLDSPFHARDCDWLGRATIYSFYVIDVVLIWLTLRRVDRATAPMRTIALGLGLPLLFTLERGNLIVVGFACFVLAHGPLLQSRWLRALAGAATINFKPYLVLPMLADAVKRDWRPLEIAGIATILLYLLTLALVGAGTPGEIVSNTANWVVFQSGQVWNEINYSTSYAPLMLVEKAPIPLLQFVSSETVDTIILLASSVIRSTQVIALIALLAAWVQPGAVTRERVAALLLGAYLVTQSPGGYTQTFLLFLVFLEPWRRLGPILAIICAYLLCLVGDWSISTVLELSTPSWLSGRPVEPAFGLTMGHFLRPGIIALLVWGLSVDTIFQSLRAHRGHRPVLGLKGAQA</sequence>
<evidence type="ECO:0000313" key="3">
    <source>
        <dbReference type="Proteomes" id="UP000469430"/>
    </source>
</evidence>
<feature type="transmembrane region" description="Helical" evidence="1">
    <location>
        <begin position="197"/>
        <end position="215"/>
    </location>
</feature>
<protein>
    <recommendedName>
        <fullName evidence="4">DUF2029 domain-containing protein</fullName>
    </recommendedName>
</protein>